<dbReference type="EMBL" id="DAAYGN010000004">
    <property type="protein sequence ID" value="HAG4129283.1"/>
    <property type="molecule type" value="Genomic_DNA"/>
</dbReference>
<evidence type="ECO:0000313" key="1">
    <source>
        <dbReference type="EMBL" id="HAG4129283.1"/>
    </source>
</evidence>
<protein>
    <submittedName>
        <fullName evidence="1">Uncharacterized protein</fullName>
    </submittedName>
</protein>
<dbReference type="RefSeq" id="WP_157784771.1">
    <property type="nucleotide sequence ID" value="NZ_CAXKUQ010000014.1"/>
</dbReference>
<dbReference type="EMBL" id="DAAYHR010000004">
    <property type="protein sequence ID" value="HAG4247271.1"/>
    <property type="molecule type" value="Genomic_DNA"/>
</dbReference>
<reference evidence="1" key="2">
    <citation type="submission" date="2020-02" db="EMBL/GenBank/DDBJ databases">
        <authorList>
            <consortium name="NCBI Pathogen Detection Project"/>
        </authorList>
    </citation>
    <scope>NUCLEOTIDE SEQUENCE</scope>
    <source>
        <strain evidence="2">MA.CK_03/00008676</strain>
        <strain evidence="1">MA.MC_04-0629</strain>
    </source>
</reference>
<gene>
    <name evidence="2" type="ORF">G8357_002327</name>
    <name evidence="1" type="ORF">G8439_002178</name>
</gene>
<dbReference type="GeneID" id="84237590"/>
<accession>A0A763GBJ0</accession>
<organism evidence="1">
    <name type="scientific">Salmonella enterica</name>
    <name type="common">Salmonella choleraesuis</name>
    <dbReference type="NCBI Taxonomy" id="28901"/>
    <lineage>
        <taxon>Bacteria</taxon>
        <taxon>Pseudomonadati</taxon>
        <taxon>Pseudomonadota</taxon>
        <taxon>Gammaproteobacteria</taxon>
        <taxon>Enterobacterales</taxon>
        <taxon>Enterobacteriaceae</taxon>
        <taxon>Salmonella</taxon>
    </lineage>
</organism>
<proteinExistence type="predicted"/>
<dbReference type="AlphaFoldDB" id="A0A763GBJ0"/>
<sequence>MVKHDIYQQVFKWLSFGQCVDVQLAVFVNCCSPWLSVVNNQHSWSYALANNG</sequence>
<reference evidence="1" key="1">
    <citation type="journal article" date="2018" name="Genome Biol.">
        <title>SKESA: strategic k-mer extension for scrupulous assemblies.</title>
        <authorList>
            <person name="Souvorov A."/>
            <person name="Agarwala R."/>
            <person name="Lipman D.J."/>
        </authorList>
    </citation>
    <scope>NUCLEOTIDE SEQUENCE</scope>
    <source>
        <strain evidence="2">MA.CK_03/00008676</strain>
        <strain evidence="1">MA.MC_04-0629</strain>
    </source>
</reference>
<evidence type="ECO:0000313" key="2">
    <source>
        <dbReference type="EMBL" id="HAG4247271.1"/>
    </source>
</evidence>
<comment type="caution">
    <text evidence="1">The sequence shown here is derived from an EMBL/GenBank/DDBJ whole genome shotgun (WGS) entry which is preliminary data.</text>
</comment>
<name>A0A763GBJ0_SALER</name>